<protein>
    <submittedName>
        <fullName evidence="1">Uncharacterized protein</fullName>
    </submittedName>
</protein>
<reference evidence="1" key="1">
    <citation type="submission" date="2018-02" db="EMBL/GenBank/DDBJ databases">
        <title>Rhizophora mucronata_Transcriptome.</title>
        <authorList>
            <person name="Meera S.P."/>
            <person name="Sreeshan A."/>
            <person name="Augustine A."/>
        </authorList>
    </citation>
    <scope>NUCLEOTIDE SEQUENCE</scope>
    <source>
        <tissue evidence="1">Leaf</tissue>
    </source>
</reference>
<dbReference type="AlphaFoldDB" id="A0A2P2J0L7"/>
<dbReference type="EMBL" id="GGEC01006522">
    <property type="protein sequence ID" value="MBW87005.1"/>
    <property type="molecule type" value="Transcribed_RNA"/>
</dbReference>
<proteinExistence type="predicted"/>
<evidence type="ECO:0000313" key="1">
    <source>
        <dbReference type="EMBL" id="MBW87005.1"/>
    </source>
</evidence>
<name>A0A2P2J0L7_RHIMU</name>
<sequence length="42" mass="4747">MIFNQCSSHTLSTIAWNSASTLDCATTFCFLLHVTRFPPRKV</sequence>
<accession>A0A2P2J0L7</accession>
<organism evidence="1">
    <name type="scientific">Rhizophora mucronata</name>
    <name type="common">Asiatic mangrove</name>
    <dbReference type="NCBI Taxonomy" id="61149"/>
    <lineage>
        <taxon>Eukaryota</taxon>
        <taxon>Viridiplantae</taxon>
        <taxon>Streptophyta</taxon>
        <taxon>Embryophyta</taxon>
        <taxon>Tracheophyta</taxon>
        <taxon>Spermatophyta</taxon>
        <taxon>Magnoliopsida</taxon>
        <taxon>eudicotyledons</taxon>
        <taxon>Gunneridae</taxon>
        <taxon>Pentapetalae</taxon>
        <taxon>rosids</taxon>
        <taxon>fabids</taxon>
        <taxon>Malpighiales</taxon>
        <taxon>Rhizophoraceae</taxon>
        <taxon>Rhizophora</taxon>
    </lineage>
</organism>